<accession>A0A9X0PH13</accession>
<reference evidence="4 5" key="1">
    <citation type="journal article" date="2020" name="Access Microbiol">
        <title>Isolation and genome sequencing of Staphylococcus schleiferi subspecies coagulans from Antarctic seals.</title>
        <authorList>
            <person name="Foster G."/>
            <person name="Robb A."/>
            <person name="Paterson G.K."/>
        </authorList>
    </citation>
    <scope>NUCLEOTIDE SEQUENCE [LARGE SCALE GENOMIC DNA]</scope>
    <source>
        <strain evidence="4 5">M615/02/4</strain>
    </source>
</reference>
<gene>
    <name evidence="4" type="ORF">HR081_11970</name>
</gene>
<dbReference type="AlphaFoldDB" id="A0A9X0PH13"/>
<dbReference type="Gene3D" id="3.20.20.80">
    <property type="entry name" value="Glycosidases"/>
    <property type="match status" value="1"/>
</dbReference>
<sequence length="345" mass="39721">MKVWYALGSIIVLFFSILPQDCQSPTLQRGVSIDIARKYYSVDTLKKIIGTISQNNGDYLQLHFSDNQNYALTSRDMPHSEQSKLTKDDVKELLNYSNKHDVMIVPDIDFPSHAGALLAYLHTYNLKTYKSVVTDFDTNTLDYFDNPEALNLSKRYIKEVMDLFEQPRYAGKQRIVIGGDEVPGSYAHQSALIQYINRLAQTAHSKGYQPQIWNDSLTKKGITQLNSNISVLFWKQKDVDRSQQVSVEDLSRAGIQVFNYNAQTLYFLPSPKYSKEDIQKQQQYIKKHYVENRFNYSQEPHHLVSSTCIQGDGLSIWSEHAEGMSQQELLDQIQPLIKAYLKNIK</sequence>
<evidence type="ECO:0000313" key="5">
    <source>
        <dbReference type="Proteomes" id="UP000524893"/>
    </source>
</evidence>
<keyword evidence="2" id="KW-0378">Hydrolase</keyword>
<dbReference type="InterPro" id="IPR017853">
    <property type="entry name" value="GH"/>
</dbReference>
<comment type="similarity">
    <text evidence="1">Belongs to the glycosyl hydrolase 20 family.</text>
</comment>
<dbReference type="GO" id="GO:0005975">
    <property type="term" value="P:carbohydrate metabolic process"/>
    <property type="evidence" value="ECO:0007669"/>
    <property type="project" value="InterPro"/>
</dbReference>
<dbReference type="InterPro" id="IPR052764">
    <property type="entry name" value="GH20_Enzymes"/>
</dbReference>
<evidence type="ECO:0000256" key="1">
    <source>
        <dbReference type="ARBA" id="ARBA00006285"/>
    </source>
</evidence>
<name>A0A9X0PH13_9STAP</name>
<proteinExistence type="inferred from homology"/>
<feature type="domain" description="Glycoside hydrolase family 20 catalytic" evidence="3">
    <location>
        <begin position="29"/>
        <end position="322"/>
    </location>
</feature>
<dbReference type="Proteomes" id="UP000524893">
    <property type="component" value="Unassembled WGS sequence"/>
</dbReference>
<dbReference type="PANTHER" id="PTHR43678">
    <property type="entry name" value="PUTATIVE (AFU_ORTHOLOGUE AFUA_2G00640)-RELATED"/>
    <property type="match status" value="1"/>
</dbReference>
<dbReference type="RefSeq" id="WP_182281333.1">
    <property type="nucleotide sequence ID" value="NZ_JABTCN010000064.1"/>
</dbReference>
<comment type="caution">
    <text evidence="4">The sequence shown here is derived from an EMBL/GenBank/DDBJ whole genome shotgun (WGS) entry which is preliminary data.</text>
</comment>
<dbReference type="InterPro" id="IPR015883">
    <property type="entry name" value="Glyco_hydro_20_cat"/>
</dbReference>
<protein>
    <submittedName>
        <fullName evidence="4">Family 20 glycosylhydrolase</fullName>
    </submittedName>
</protein>
<dbReference type="InterPro" id="IPR018247">
    <property type="entry name" value="EF_Hand_1_Ca_BS"/>
</dbReference>
<dbReference type="GO" id="GO:0004563">
    <property type="term" value="F:beta-N-acetylhexosaminidase activity"/>
    <property type="evidence" value="ECO:0007669"/>
    <property type="project" value="UniProtKB-ARBA"/>
</dbReference>
<dbReference type="Pfam" id="PF00728">
    <property type="entry name" value="Glyco_hydro_20"/>
    <property type="match status" value="1"/>
</dbReference>
<dbReference type="PANTHER" id="PTHR43678:SF1">
    <property type="entry name" value="BETA-N-ACETYLHEXOSAMINIDASE"/>
    <property type="match status" value="1"/>
</dbReference>
<organism evidence="4 5">
    <name type="scientific">Staphylococcus coagulans</name>
    <dbReference type="NCBI Taxonomy" id="74706"/>
    <lineage>
        <taxon>Bacteria</taxon>
        <taxon>Bacillati</taxon>
        <taxon>Bacillota</taxon>
        <taxon>Bacilli</taxon>
        <taxon>Bacillales</taxon>
        <taxon>Staphylococcaceae</taxon>
        <taxon>Staphylococcus</taxon>
    </lineage>
</organism>
<evidence type="ECO:0000256" key="2">
    <source>
        <dbReference type="ARBA" id="ARBA00022801"/>
    </source>
</evidence>
<dbReference type="SUPFAM" id="SSF51445">
    <property type="entry name" value="(Trans)glycosidases"/>
    <property type="match status" value="1"/>
</dbReference>
<dbReference type="PROSITE" id="PS00018">
    <property type="entry name" value="EF_HAND_1"/>
    <property type="match status" value="1"/>
</dbReference>
<evidence type="ECO:0000259" key="3">
    <source>
        <dbReference type="Pfam" id="PF00728"/>
    </source>
</evidence>
<evidence type="ECO:0000313" key="4">
    <source>
        <dbReference type="EMBL" id="MBA8777585.1"/>
    </source>
</evidence>
<dbReference type="EMBL" id="JABTCN010000064">
    <property type="protein sequence ID" value="MBA8777585.1"/>
    <property type="molecule type" value="Genomic_DNA"/>
</dbReference>